<sequence length="586" mass="63534">MSAPSPSRAPAVRVRRRSSASELPAPRTRPASQPPQHDAAARARADDVLAREVGGRASLQLHLPWQHHEQGTGAASRTRPRGSVVESLARRHRAAVERREEQRRVRRLRRFDGLGAIAEGATPNESAAAAAAAPSVTPAPLAPPTSPPRRRTSVSTRASSEPRGPDEHSWEAVEVLDVVDARVSTVGMLGSMARAIVLPASMAGGEPLIDLPTPEERVAARLDDELELGEPLKRTASDHLDAHVRAQLDKRQRRKAWVKKTAAGIWTFMKTPLGIVVSIYGFLVVFTGAALVICLFGWVPGNKDLQVEAFSQAINALFTITGVGLIPWRVRDTYRISRICHYRNTTARLRRERGLPPLRDFNDFSAEREKQAAAAVRERKRASEGSAPSHGAESDEEDAEIQLPEIEMDAEHVLRPDQAHRLTVLQDKFAESATWYRYVETSTHRAFPIGWAVSITALNVGNSVFQCCLCAAMWGYAGPTKYKSRPAWMTALGIVLSFSCGIGAAVCIALGTKRTKKTAEVEARLERAFELEAQELSGQHEAVTPSTEAPPAMSAAPVDAAPHTSAPAPALASEQPGVSAAPETRP</sequence>
<dbReference type="PANTHER" id="PTHR35872:SF2">
    <property type="entry name" value="INTEGRAL MEMBRANE PROTEIN (AFU_ORTHOLOGUE AFUA_5G07110)"/>
    <property type="match status" value="1"/>
</dbReference>
<feature type="compositionally biased region" description="Low complexity" evidence="1">
    <location>
        <begin position="1"/>
        <end position="12"/>
    </location>
</feature>
<accession>A0A316ZB76</accession>
<proteinExistence type="predicted"/>
<feature type="region of interest" description="Disordered" evidence="1">
    <location>
        <begin position="58"/>
        <end position="103"/>
    </location>
</feature>
<feature type="compositionally biased region" description="Low complexity" evidence="1">
    <location>
        <begin position="126"/>
        <end position="139"/>
    </location>
</feature>
<reference evidence="3 4" key="1">
    <citation type="journal article" date="2018" name="Mol. Biol. Evol.">
        <title>Broad Genomic Sampling Reveals a Smut Pathogenic Ancestry of the Fungal Clade Ustilaginomycotina.</title>
        <authorList>
            <person name="Kijpornyongpan T."/>
            <person name="Mondo S.J."/>
            <person name="Barry K."/>
            <person name="Sandor L."/>
            <person name="Lee J."/>
            <person name="Lipzen A."/>
            <person name="Pangilinan J."/>
            <person name="LaButti K."/>
            <person name="Hainaut M."/>
            <person name="Henrissat B."/>
            <person name="Grigoriev I.V."/>
            <person name="Spatafora J.W."/>
            <person name="Aime M.C."/>
        </authorList>
    </citation>
    <scope>NUCLEOTIDE SEQUENCE [LARGE SCALE GENOMIC DNA]</scope>
    <source>
        <strain evidence="3 4">MCA 4186</strain>
    </source>
</reference>
<dbReference type="AlphaFoldDB" id="A0A316ZB76"/>
<feature type="transmembrane region" description="Helical" evidence="2">
    <location>
        <begin position="451"/>
        <end position="476"/>
    </location>
</feature>
<dbReference type="EMBL" id="KZ819294">
    <property type="protein sequence ID" value="PWN97515.1"/>
    <property type="molecule type" value="Genomic_DNA"/>
</dbReference>
<dbReference type="InterPro" id="IPR021369">
    <property type="entry name" value="DUF2985"/>
</dbReference>
<keyword evidence="2" id="KW-0472">Membrane</keyword>
<dbReference type="Proteomes" id="UP000245946">
    <property type="component" value="Unassembled WGS sequence"/>
</dbReference>
<evidence type="ECO:0000313" key="4">
    <source>
        <dbReference type="Proteomes" id="UP000245946"/>
    </source>
</evidence>
<feature type="transmembrane region" description="Helical" evidence="2">
    <location>
        <begin position="273"/>
        <end position="298"/>
    </location>
</feature>
<evidence type="ECO:0000256" key="1">
    <source>
        <dbReference type="SAM" id="MobiDB-lite"/>
    </source>
</evidence>
<feature type="region of interest" description="Disordered" evidence="1">
    <location>
        <begin position="122"/>
        <end position="168"/>
    </location>
</feature>
<feature type="region of interest" description="Disordered" evidence="1">
    <location>
        <begin position="1"/>
        <end position="46"/>
    </location>
</feature>
<dbReference type="STRING" id="58919.A0A316ZB76"/>
<feature type="transmembrane region" description="Helical" evidence="2">
    <location>
        <begin position="488"/>
        <end position="510"/>
    </location>
</feature>
<gene>
    <name evidence="3" type="ORF">FA09DRAFT_339018</name>
</gene>
<dbReference type="OrthoDB" id="3365211at2759"/>
<protein>
    <submittedName>
        <fullName evidence="3">Uncharacterized protein</fullName>
    </submittedName>
</protein>
<name>A0A316ZB76_9BASI</name>
<feature type="compositionally biased region" description="Basic and acidic residues" evidence="1">
    <location>
        <begin position="94"/>
        <end position="103"/>
    </location>
</feature>
<feature type="transmembrane region" description="Helical" evidence="2">
    <location>
        <begin position="310"/>
        <end position="328"/>
    </location>
</feature>
<dbReference type="Pfam" id="PF11204">
    <property type="entry name" value="DUF2985"/>
    <property type="match status" value="1"/>
</dbReference>
<evidence type="ECO:0000313" key="3">
    <source>
        <dbReference type="EMBL" id="PWN97515.1"/>
    </source>
</evidence>
<dbReference type="GeneID" id="37271711"/>
<dbReference type="RefSeq" id="XP_025597794.1">
    <property type="nucleotide sequence ID" value="XM_025744167.1"/>
</dbReference>
<keyword evidence="2" id="KW-1133">Transmembrane helix</keyword>
<feature type="region of interest" description="Disordered" evidence="1">
    <location>
        <begin position="536"/>
        <end position="586"/>
    </location>
</feature>
<organism evidence="3 4">
    <name type="scientific">Tilletiopsis washingtonensis</name>
    <dbReference type="NCBI Taxonomy" id="58919"/>
    <lineage>
        <taxon>Eukaryota</taxon>
        <taxon>Fungi</taxon>
        <taxon>Dikarya</taxon>
        <taxon>Basidiomycota</taxon>
        <taxon>Ustilaginomycotina</taxon>
        <taxon>Exobasidiomycetes</taxon>
        <taxon>Entylomatales</taxon>
        <taxon>Entylomatales incertae sedis</taxon>
        <taxon>Tilletiopsis</taxon>
    </lineage>
</organism>
<dbReference type="PANTHER" id="PTHR35872">
    <property type="entry name" value="INTEGRAL MEMBRANE PROTEIN (AFU_ORTHOLOGUE AFUA_5G07110)"/>
    <property type="match status" value="1"/>
</dbReference>
<keyword evidence="4" id="KW-1185">Reference proteome</keyword>
<evidence type="ECO:0000256" key="2">
    <source>
        <dbReference type="SAM" id="Phobius"/>
    </source>
</evidence>
<keyword evidence="2" id="KW-0812">Transmembrane</keyword>
<feature type="region of interest" description="Disordered" evidence="1">
    <location>
        <begin position="375"/>
        <end position="398"/>
    </location>
</feature>